<dbReference type="RefSeq" id="WP_097010330.1">
    <property type="nucleotide sequence ID" value="NZ_LT907975.1"/>
</dbReference>
<evidence type="ECO:0000313" key="4">
    <source>
        <dbReference type="Proteomes" id="UP000219215"/>
    </source>
</evidence>
<dbReference type="Pfam" id="PF13439">
    <property type="entry name" value="Glyco_transf_4"/>
    <property type="match status" value="1"/>
</dbReference>
<dbReference type="AlphaFoldDB" id="A0A2C8F335"/>
<feature type="domain" description="Glycosyltransferase subfamily 4-like N-terminal" evidence="2">
    <location>
        <begin position="17"/>
        <end position="169"/>
    </location>
</feature>
<dbReference type="Pfam" id="PF00534">
    <property type="entry name" value="Glycos_transf_1"/>
    <property type="match status" value="1"/>
</dbReference>
<evidence type="ECO:0000313" key="3">
    <source>
        <dbReference type="EMBL" id="SOB57013.1"/>
    </source>
</evidence>
<dbReference type="PANTHER" id="PTHR12526">
    <property type="entry name" value="GLYCOSYLTRANSFERASE"/>
    <property type="match status" value="1"/>
</dbReference>
<accession>A0A2C8F335</accession>
<dbReference type="InterPro" id="IPR001296">
    <property type="entry name" value="Glyco_trans_1"/>
</dbReference>
<keyword evidence="3" id="KW-0808">Transferase</keyword>
<sequence length="368" mass="41462">MKIFQVINVRWFNATSWYALTLSRLLADAGHEVTVLTQGNTDTERKAKELGLPTVAVDLNTSNPVRLASATRHIIQLLKKHRPEIVNCHRGEGFFLWALLKHFGYPYKLVRTRGDQRPPRGDGINRWLHAHVADAVVVTNRRMSDYFLNTMKTPSKQLWLIHGGVDTKRFAFNEKERARIRDEFQYADDEIVLGLLGRFDRVKGHRETIEAAALLRKKGLNIKLMLIGFESATKQKEIQNLIETNGVEDITSITGKRDDVEACISAIDIGVLSSLWSEAIARSALEIMAADRPLVSTTVGVMPDLVPESMQVPPGDFHALANTIANVIEDEKLRENVLAAQKVTMSQLTFEEFFKRSLSLYKSLVDGD</sequence>
<dbReference type="GO" id="GO:0016757">
    <property type="term" value="F:glycosyltransferase activity"/>
    <property type="evidence" value="ECO:0007669"/>
    <property type="project" value="InterPro"/>
</dbReference>
<evidence type="ECO:0000259" key="1">
    <source>
        <dbReference type="Pfam" id="PF00534"/>
    </source>
</evidence>
<dbReference type="KEGG" id="pprf:DPRO_0134"/>
<proteinExistence type="predicted"/>
<dbReference type="Gene3D" id="3.40.50.2000">
    <property type="entry name" value="Glycogen Phosphorylase B"/>
    <property type="match status" value="2"/>
</dbReference>
<name>A0A2C8F335_9BACT</name>
<protein>
    <submittedName>
        <fullName evidence="3">Glycosyl transferase group 1</fullName>
    </submittedName>
</protein>
<dbReference type="CDD" id="cd03801">
    <property type="entry name" value="GT4_PimA-like"/>
    <property type="match status" value="1"/>
</dbReference>
<dbReference type="Proteomes" id="UP000219215">
    <property type="component" value="Chromosome DPRO"/>
</dbReference>
<dbReference type="OrthoDB" id="9804196at2"/>
<dbReference type="EMBL" id="LT907975">
    <property type="protein sequence ID" value="SOB57013.1"/>
    <property type="molecule type" value="Genomic_DNA"/>
</dbReference>
<keyword evidence="4" id="KW-1185">Reference proteome</keyword>
<dbReference type="InterPro" id="IPR028098">
    <property type="entry name" value="Glyco_trans_4-like_N"/>
</dbReference>
<feature type="domain" description="Glycosyl transferase family 1" evidence="1">
    <location>
        <begin position="178"/>
        <end position="337"/>
    </location>
</feature>
<organism evidence="3 4">
    <name type="scientific">Pseudodesulfovibrio profundus</name>
    <dbReference type="NCBI Taxonomy" id="57320"/>
    <lineage>
        <taxon>Bacteria</taxon>
        <taxon>Pseudomonadati</taxon>
        <taxon>Thermodesulfobacteriota</taxon>
        <taxon>Desulfovibrionia</taxon>
        <taxon>Desulfovibrionales</taxon>
        <taxon>Desulfovibrionaceae</taxon>
    </lineage>
</organism>
<evidence type="ECO:0000259" key="2">
    <source>
        <dbReference type="Pfam" id="PF13439"/>
    </source>
</evidence>
<gene>
    <name evidence="3" type="ORF">DPRO_0134</name>
</gene>
<dbReference type="SUPFAM" id="SSF53756">
    <property type="entry name" value="UDP-Glycosyltransferase/glycogen phosphorylase"/>
    <property type="match status" value="1"/>
</dbReference>
<reference evidence="4" key="1">
    <citation type="submission" date="2017-09" db="EMBL/GenBank/DDBJ databases">
        <authorList>
            <person name="Regsiter A."/>
            <person name="William W."/>
        </authorList>
    </citation>
    <scope>NUCLEOTIDE SEQUENCE [LARGE SCALE GENOMIC DNA]</scope>
    <source>
        <strain evidence="4">500-1</strain>
    </source>
</reference>